<reference evidence="1 2" key="1">
    <citation type="submission" date="2018-05" db="EMBL/GenBank/DDBJ databases">
        <title>The draft genome of strain NS-104.</title>
        <authorList>
            <person name="Hang P."/>
            <person name="Jiang J."/>
        </authorList>
    </citation>
    <scope>NUCLEOTIDE SEQUENCE [LARGE SCALE GENOMIC DNA]</scope>
    <source>
        <strain evidence="1 2">NS-104</strain>
    </source>
</reference>
<comment type="caution">
    <text evidence="1">The sequence shown here is derived from an EMBL/GenBank/DDBJ whole genome shotgun (WGS) entry which is preliminary data.</text>
</comment>
<proteinExistence type="predicted"/>
<evidence type="ECO:0000313" key="1">
    <source>
        <dbReference type="EMBL" id="PWE53143.1"/>
    </source>
</evidence>
<gene>
    <name evidence="1" type="ORF">DEM27_27620</name>
</gene>
<protein>
    <submittedName>
        <fullName evidence="1">Uncharacterized protein</fullName>
    </submittedName>
</protein>
<name>A0A2U2DIK8_9HYPH</name>
<dbReference type="RefSeq" id="WP_109461477.1">
    <property type="nucleotide sequence ID" value="NZ_QFBC01000018.1"/>
</dbReference>
<keyword evidence="2" id="KW-1185">Reference proteome</keyword>
<accession>A0A2U2DIK8</accession>
<dbReference type="Proteomes" id="UP000245252">
    <property type="component" value="Unassembled WGS sequence"/>
</dbReference>
<dbReference type="EMBL" id="QFBC01000018">
    <property type="protein sequence ID" value="PWE53143.1"/>
    <property type="molecule type" value="Genomic_DNA"/>
</dbReference>
<evidence type="ECO:0000313" key="2">
    <source>
        <dbReference type="Proteomes" id="UP000245252"/>
    </source>
</evidence>
<dbReference type="OrthoDB" id="7365361at2"/>
<sequence length="84" mass="9336">MSQFHGDLTLSEVLNDPLILSVARADGMSPTEFKTFLYSSADRLHRKPGTKPVAYQASVLPHRKLHALFPAVEQRDTTCGMACY</sequence>
<dbReference type="AlphaFoldDB" id="A0A2U2DIK8"/>
<organism evidence="1 2">
    <name type="scientific">Metarhizobium album</name>
    <dbReference type="NCBI Taxonomy" id="2182425"/>
    <lineage>
        <taxon>Bacteria</taxon>
        <taxon>Pseudomonadati</taxon>
        <taxon>Pseudomonadota</taxon>
        <taxon>Alphaproteobacteria</taxon>
        <taxon>Hyphomicrobiales</taxon>
        <taxon>Rhizobiaceae</taxon>
        <taxon>Metarhizobium</taxon>
    </lineage>
</organism>